<dbReference type="InterPro" id="IPR000358">
    <property type="entry name" value="RNR_small_fam"/>
</dbReference>
<evidence type="ECO:0000256" key="4">
    <source>
        <dbReference type="ARBA" id="ARBA00012274"/>
    </source>
</evidence>
<dbReference type="PANTHER" id="PTHR23409">
    <property type="entry name" value="RIBONUCLEOSIDE-DIPHOSPHATE REDUCTASE SMALL CHAIN"/>
    <property type="match status" value="1"/>
</dbReference>
<keyword evidence="10" id="KW-1185">Reference proteome</keyword>
<comment type="similarity">
    <text evidence="2">Belongs to the ribonucleoside diphosphate reductase small chain family.</text>
</comment>
<comment type="cofactor">
    <cofactor evidence="1">
        <name>Fe cation</name>
        <dbReference type="ChEBI" id="CHEBI:24875"/>
    </cofactor>
</comment>
<evidence type="ECO:0000256" key="2">
    <source>
        <dbReference type="ARBA" id="ARBA00009303"/>
    </source>
</evidence>
<dbReference type="NCBIfam" id="TIGR04171">
    <property type="entry name" value="RNR_1b_NrdF"/>
    <property type="match status" value="1"/>
</dbReference>
<dbReference type="InterPro" id="IPR009078">
    <property type="entry name" value="Ferritin-like_SF"/>
</dbReference>
<accession>A0ABQ3K3V2</accession>
<dbReference type="RefSeq" id="WP_189641862.1">
    <property type="nucleotide sequence ID" value="NZ_BNAL01000002.1"/>
</dbReference>
<evidence type="ECO:0000313" key="10">
    <source>
        <dbReference type="Proteomes" id="UP000632154"/>
    </source>
</evidence>
<keyword evidence="8" id="KW-0215">Deoxyribonucleotide synthesis</keyword>
<evidence type="ECO:0000256" key="7">
    <source>
        <dbReference type="ARBA" id="ARBA00023004"/>
    </source>
</evidence>
<dbReference type="InterPro" id="IPR033909">
    <property type="entry name" value="RNR_small"/>
</dbReference>
<evidence type="ECO:0000256" key="1">
    <source>
        <dbReference type="ARBA" id="ARBA00001962"/>
    </source>
</evidence>
<proteinExistence type="inferred from homology"/>
<protein>
    <recommendedName>
        <fullName evidence="4">ribonucleoside-diphosphate reductase</fullName>
        <ecNumber evidence="4">1.17.4.1</ecNumber>
    </recommendedName>
</protein>
<dbReference type="PANTHER" id="PTHR23409:SF18">
    <property type="entry name" value="RIBONUCLEOSIDE-DIPHOSPHATE REDUCTASE SUBUNIT M2"/>
    <property type="match status" value="1"/>
</dbReference>
<dbReference type="CDD" id="cd01049">
    <property type="entry name" value="RNRR2"/>
    <property type="match status" value="1"/>
</dbReference>
<keyword evidence="5" id="KW-0479">Metal-binding</keyword>
<dbReference type="EMBL" id="BNAL01000002">
    <property type="protein sequence ID" value="GHF94045.1"/>
    <property type="molecule type" value="Genomic_DNA"/>
</dbReference>
<organism evidence="9 10">
    <name type="scientific">Deinococcus piscis</name>
    <dbReference type="NCBI Taxonomy" id="394230"/>
    <lineage>
        <taxon>Bacteria</taxon>
        <taxon>Thermotogati</taxon>
        <taxon>Deinococcota</taxon>
        <taxon>Deinococci</taxon>
        <taxon>Deinococcales</taxon>
        <taxon>Deinococcaceae</taxon>
        <taxon>Deinococcus</taxon>
    </lineage>
</organism>
<reference evidence="10" key="1">
    <citation type="journal article" date="2019" name="Int. J. Syst. Evol. Microbiol.">
        <title>The Global Catalogue of Microorganisms (GCM) 10K type strain sequencing project: providing services to taxonomists for standard genome sequencing and annotation.</title>
        <authorList>
            <consortium name="The Broad Institute Genomics Platform"/>
            <consortium name="The Broad Institute Genome Sequencing Center for Infectious Disease"/>
            <person name="Wu L."/>
            <person name="Ma J."/>
        </authorList>
    </citation>
    <scope>NUCLEOTIDE SEQUENCE [LARGE SCALE GENOMIC DNA]</scope>
    <source>
        <strain evidence="10">CGMCC 1.18439</strain>
    </source>
</reference>
<evidence type="ECO:0000256" key="6">
    <source>
        <dbReference type="ARBA" id="ARBA00023002"/>
    </source>
</evidence>
<dbReference type="Gene3D" id="1.10.620.20">
    <property type="entry name" value="Ribonucleotide Reductase, subunit A"/>
    <property type="match status" value="1"/>
</dbReference>
<dbReference type="InterPro" id="IPR026494">
    <property type="entry name" value="RNR_NrdF-like"/>
</dbReference>
<keyword evidence="7" id="KW-0408">Iron</keyword>
<evidence type="ECO:0000256" key="3">
    <source>
        <dbReference type="ARBA" id="ARBA00011209"/>
    </source>
</evidence>
<dbReference type="SUPFAM" id="SSF47240">
    <property type="entry name" value="Ferritin-like"/>
    <property type="match status" value="1"/>
</dbReference>
<evidence type="ECO:0000313" key="9">
    <source>
        <dbReference type="EMBL" id="GHF94045.1"/>
    </source>
</evidence>
<evidence type="ECO:0000256" key="5">
    <source>
        <dbReference type="ARBA" id="ARBA00022723"/>
    </source>
</evidence>
<sequence length="348" mass="39899">MQPHTDPFSATNWSEPEDGFSTTFYEKYTSQLWFPEEIPLSNDAIVWKSLSDAERWTYIHASAGLNALDTLQGEVGMPALRHLVDGHIRKATIQFQGMMEDIHAKSYSLMNKTFLTTSEEREVFEWVRTQPQLQNKISIIMGIYNDPDVSNLGLWKKMVVSCMLETALFYSGFFYPLYLAGQGRMVSAGEIFNLIIMDEAVHGVYVALLAQEKFAEMNEAEQAYALAWYEDTLMRLYRNELAYTEMLYAEVGLVDEVKKFIRYNFNVLADNLGVERSFEDEEINPIVRNGIKAKGTTHDFFSAKGNSYSKIAVEALTEEDMDDIWPEPRRVTRKEPARTPLLEALAHD</sequence>
<name>A0ABQ3K3V2_9DEIO</name>
<evidence type="ECO:0000256" key="8">
    <source>
        <dbReference type="ARBA" id="ARBA00023116"/>
    </source>
</evidence>
<dbReference type="Pfam" id="PF00268">
    <property type="entry name" value="Ribonuc_red_sm"/>
    <property type="match status" value="1"/>
</dbReference>
<dbReference type="InterPro" id="IPR012348">
    <property type="entry name" value="RNR-like"/>
</dbReference>
<dbReference type="NCBIfam" id="NF007183">
    <property type="entry name" value="PRK09614.1-2"/>
    <property type="match status" value="1"/>
</dbReference>
<keyword evidence="6" id="KW-0560">Oxidoreductase</keyword>
<dbReference type="Proteomes" id="UP000632154">
    <property type="component" value="Unassembled WGS sequence"/>
</dbReference>
<comment type="caution">
    <text evidence="9">The sequence shown here is derived from an EMBL/GenBank/DDBJ whole genome shotgun (WGS) entry which is preliminary data.</text>
</comment>
<comment type="subunit">
    <text evidence="3">Tetramer of two alpha and two beta subunits.</text>
</comment>
<gene>
    <name evidence="9" type="primary">nrdF</name>
    <name evidence="9" type="ORF">GCM10017783_02570</name>
</gene>
<dbReference type="EC" id="1.17.4.1" evidence="4"/>